<evidence type="ECO:0008006" key="3">
    <source>
        <dbReference type="Google" id="ProtNLM"/>
    </source>
</evidence>
<dbReference type="Proteomes" id="UP001183607">
    <property type="component" value="Unassembled WGS sequence"/>
</dbReference>
<organism evidence="1 2">
    <name type="scientific">Streptomyces evansiae</name>
    <dbReference type="NCBI Taxonomy" id="3075535"/>
    <lineage>
        <taxon>Bacteria</taxon>
        <taxon>Bacillati</taxon>
        <taxon>Actinomycetota</taxon>
        <taxon>Actinomycetes</taxon>
        <taxon>Kitasatosporales</taxon>
        <taxon>Streptomycetaceae</taxon>
        <taxon>Streptomyces</taxon>
    </lineage>
</organism>
<evidence type="ECO:0000313" key="2">
    <source>
        <dbReference type="Proteomes" id="UP001183607"/>
    </source>
</evidence>
<comment type="caution">
    <text evidence="1">The sequence shown here is derived from an EMBL/GenBank/DDBJ whole genome shotgun (WGS) entry which is preliminary data.</text>
</comment>
<name>A0ABD5E4J7_9ACTN</name>
<reference evidence="2" key="1">
    <citation type="submission" date="2023-07" db="EMBL/GenBank/DDBJ databases">
        <title>30 novel species of actinomycetes from the DSMZ collection.</title>
        <authorList>
            <person name="Nouioui I."/>
        </authorList>
    </citation>
    <scope>NUCLEOTIDE SEQUENCE [LARGE SCALE GENOMIC DNA]</scope>
    <source>
        <strain evidence="2">DSM 41982</strain>
    </source>
</reference>
<gene>
    <name evidence="1" type="ORF">RM574_10555</name>
</gene>
<protein>
    <recommendedName>
        <fullName evidence="3">Phosphodiesterase</fullName>
    </recommendedName>
</protein>
<accession>A0ABD5E4J7</accession>
<proteinExistence type="predicted"/>
<sequence>MTAPRPSPAAPPRRLRFDGWIAGLGTASGTRLVLGHWPRSPFGPFSDVMVARPCGRRVLLAPRADVAEFVAATYRFEEVRVVPVDVVRDGRAWSVTAGPLRLRLRAGHRTPLGAVLRAVPPRLATHPAWARLTDLPARLLPGVRTYGTAGNGRREWYAAHDMWGLAAAGARWDGADLGRPGPLAPPPHFGFAQTPRRPCLVRVVSTVELPG</sequence>
<dbReference type="AlphaFoldDB" id="A0ABD5E4J7"/>
<evidence type="ECO:0000313" key="1">
    <source>
        <dbReference type="EMBL" id="MDT0415931.1"/>
    </source>
</evidence>
<dbReference type="EMBL" id="JAVRER010000012">
    <property type="protein sequence ID" value="MDT0415931.1"/>
    <property type="molecule type" value="Genomic_DNA"/>
</dbReference>
<dbReference type="RefSeq" id="WP_007828867.1">
    <property type="nucleotide sequence ID" value="NZ_JAVRER010000012.1"/>
</dbReference>